<organism evidence="1 2">
    <name type="scientific">Trifolium medium</name>
    <dbReference type="NCBI Taxonomy" id="97028"/>
    <lineage>
        <taxon>Eukaryota</taxon>
        <taxon>Viridiplantae</taxon>
        <taxon>Streptophyta</taxon>
        <taxon>Embryophyta</taxon>
        <taxon>Tracheophyta</taxon>
        <taxon>Spermatophyta</taxon>
        <taxon>Magnoliopsida</taxon>
        <taxon>eudicotyledons</taxon>
        <taxon>Gunneridae</taxon>
        <taxon>Pentapetalae</taxon>
        <taxon>rosids</taxon>
        <taxon>fabids</taxon>
        <taxon>Fabales</taxon>
        <taxon>Fabaceae</taxon>
        <taxon>Papilionoideae</taxon>
        <taxon>50 kb inversion clade</taxon>
        <taxon>NPAAA clade</taxon>
        <taxon>Hologalegina</taxon>
        <taxon>IRL clade</taxon>
        <taxon>Trifolieae</taxon>
        <taxon>Trifolium</taxon>
    </lineage>
</organism>
<evidence type="ECO:0000313" key="1">
    <source>
        <dbReference type="EMBL" id="MCH82312.1"/>
    </source>
</evidence>
<evidence type="ECO:0000313" key="2">
    <source>
        <dbReference type="Proteomes" id="UP000265520"/>
    </source>
</evidence>
<reference evidence="1 2" key="1">
    <citation type="journal article" date="2018" name="Front. Plant Sci.">
        <title>Red Clover (Trifolium pratense) and Zigzag Clover (T. medium) - A Picture of Genomic Similarities and Differences.</title>
        <authorList>
            <person name="Dluhosova J."/>
            <person name="Istvanek J."/>
            <person name="Nedelnik J."/>
            <person name="Repkova J."/>
        </authorList>
    </citation>
    <scope>NUCLEOTIDE SEQUENCE [LARGE SCALE GENOMIC DNA]</scope>
    <source>
        <strain evidence="2">cv. 10/8</strain>
        <tissue evidence="1">Leaf</tissue>
    </source>
</reference>
<dbReference type="EMBL" id="LXQA010003505">
    <property type="protein sequence ID" value="MCH82312.1"/>
    <property type="molecule type" value="Genomic_DNA"/>
</dbReference>
<accession>A0A392M4I6</accession>
<feature type="non-terminal residue" evidence="1">
    <location>
        <position position="108"/>
    </location>
</feature>
<proteinExistence type="predicted"/>
<comment type="caution">
    <text evidence="1">The sequence shown here is derived from an EMBL/GenBank/DDBJ whole genome shotgun (WGS) entry which is preliminary data.</text>
</comment>
<dbReference type="AlphaFoldDB" id="A0A392M4I6"/>
<keyword evidence="2" id="KW-1185">Reference proteome</keyword>
<name>A0A392M4I6_9FABA</name>
<dbReference type="Proteomes" id="UP000265520">
    <property type="component" value="Unassembled WGS sequence"/>
</dbReference>
<sequence length="108" mass="12327">MADEEVGPSNREPIRPTEAEPYGWIAEEVFVSSSITHTSGRKFISVEERIGDAPSNWAAHVVGKDQRVFSDFGKDGFAMYEFAFERLWFRMPFSDFAMAVFKHQGQET</sequence>
<gene>
    <name evidence="1" type="ORF">A2U01_0003114</name>
</gene>
<protein>
    <submittedName>
        <fullName evidence="1">Uncharacterized protein</fullName>
    </submittedName>
</protein>